<dbReference type="Gene3D" id="3.30.110.60">
    <property type="entry name" value="YhbY-like"/>
    <property type="match status" value="1"/>
</dbReference>
<reference evidence="4" key="1">
    <citation type="journal article" date="2023" name="Science">
        <title>Elucidation of the pathway for biosynthesis of saponin adjuvants from the soapbark tree.</title>
        <authorList>
            <person name="Reed J."/>
            <person name="Orme A."/>
            <person name="El-Demerdash A."/>
            <person name="Owen C."/>
            <person name="Martin L.B.B."/>
            <person name="Misra R.C."/>
            <person name="Kikuchi S."/>
            <person name="Rejzek M."/>
            <person name="Martin A.C."/>
            <person name="Harkess A."/>
            <person name="Leebens-Mack J."/>
            <person name="Louveau T."/>
            <person name="Stephenson M.J."/>
            <person name="Osbourn A."/>
        </authorList>
    </citation>
    <scope>NUCLEOTIDE SEQUENCE</scope>
    <source>
        <strain evidence="4">S10</strain>
    </source>
</reference>
<dbReference type="SUPFAM" id="SSF75471">
    <property type="entry name" value="YhbY-like"/>
    <property type="match status" value="1"/>
</dbReference>
<dbReference type="Proteomes" id="UP001163823">
    <property type="component" value="Chromosome 5"/>
</dbReference>
<dbReference type="InterPro" id="IPR001890">
    <property type="entry name" value="RNA-binding_CRM"/>
</dbReference>
<organism evidence="4 5">
    <name type="scientific">Quillaja saponaria</name>
    <name type="common">Soap bark tree</name>
    <dbReference type="NCBI Taxonomy" id="32244"/>
    <lineage>
        <taxon>Eukaryota</taxon>
        <taxon>Viridiplantae</taxon>
        <taxon>Streptophyta</taxon>
        <taxon>Embryophyta</taxon>
        <taxon>Tracheophyta</taxon>
        <taxon>Spermatophyta</taxon>
        <taxon>Magnoliopsida</taxon>
        <taxon>eudicotyledons</taxon>
        <taxon>Gunneridae</taxon>
        <taxon>Pentapetalae</taxon>
        <taxon>rosids</taxon>
        <taxon>fabids</taxon>
        <taxon>Fabales</taxon>
        <taxon>Quillajaceae</taxon>
        <taxon>Quillaja</taxon>
    </lineage>
</organism>
<feature type="domain" description="CRM" evidence="3">
    <location>
        <begin position="1"/>
        <end position="62"/>
    </location>
</feature>
<evidence type="ECO:0000256" key="1">
    <source>
        <dbReference type="ARBA" id="ARBA00022884"/>
    </source>
</evidence>
<evidence type="ECO:0000259" key="3">
    <source>
        <dbReference type="PROSITE" id="PS51295"/>
    </source>
</evidence>
<dbReference type="PANTHER" id="PTHR31426">
    <property type="entry name" value="GROUP II INTRON SPLICING FACTOR CRS1-LIKE"/>
    <property type="match status" value="1"/>
</dbReference>
<dbReference type="Pfam" id="PF01985">
    <property type="entry name" value="CRS1_YhbY"/>
    <property type="match status" value="1"/>
</dbReference>
<dbReference type="GO" id="GO:0003723">
    <property type="term" value="F:RNA binding"/>
    <property type="evidence" value="ECO:0007669"/>
    <property type="project" value="UniProtKB-UniRule"/>
</dbReference>
<dbReference type="AlphaFoldDB" id="A0AAD7M1R6"/>
<dbReference type="EMBL" id="JARAOO010000005">
    <property type="protein sequence ID" value="KAJ7968178.1"/>
    <property type="molecule type" value="Genomic_DNA"/>
</dbReference>
<sequence length="164" mass="19194">MHLHWNQHDTIKVICKPCEQGQVCEYAEELARLSKGIVIDIKPNNTIIFYLGKNYLQPKVMSPPDTLSKDKQLAAFRALDRCFTTSSQVECDRLPPTKPAQLGTSFFLNLNFWVVGMQQLYKQSVEHTSQFIEKLEKVLEEYLKHLARYKEGKTRRTEDDWRKC</sequence>
<proteinExistence type="predicted"/>
<evidence type="ECO:0000313" key="5">
    <source>
        <dbReference type="Proteomes" id="UP001163823"/>
    </source>
</evidence>
<dbReference type="PANTHER" id="PTHR31426:SF3">
    <property type="entry name" value="OS06G0304500 PROTEIN"/>
    <property type="match status" value="1"/>
</dbReference>
<keyword evidence="1 2" id="KW-0694">RNA-binding</keyword>
<accession>A0AAD7M1R6</accession>
<dbReference type="InterPro" id="IPR040286">
    <property type="entry name" value="At3g25440-like"/>
</dbReference>
<gene>
    <name evidence="4" type="ORF">O6P43_012320</name>
</gene>
<name>A0AAD7M1R6_QUISA</name>
<evidence type="ECO:0000256" key="2">
    <source>
        <dbReference type="PROSITE-ProRule" id="PRU00626"/>
    </source>
</evidence>
<protein>
    <submittedName>
        <fullName evidence="4">RNA-binding, CRM domain-containing protein</fullName>
    </submittedName>
</protein>
<dbReference type="PROSITE" id="PS51295">
    <property type="entry name" value="CRM"/>
    <property type="match status" value="1"/>
</dbReference>
<dbReference type="InterPro" id="IPR035920">
    <property type="entry name" value="YhbY-like_sf"/>
</dbReference>
<evidence type="ECO:0000313" key="4">
    <source>
        <dbReference type="EMBL" id="KAJ7968178.1"/>
    </source>
</evidence>
<comment type="caution">
    <text evidence="4">The sequence shown here is derived from an EMBL/GenBank/DDBJ whole genome shotgun (WGS) entry which is preliminary data.</text>
</comment>
<keyword evidence="5" id="KW-1185">Reference proteome</keyword>
<dbReference type="KEGG" id="qsa:O6P43_012320"/>